<evidence type="ECO:0000256" key="8">
    <source>
        <dbReference type="SAM" id="Phobius"/>
    </source>
</evidence>
<feature type="transmembrane region" description="Helical" evidence="8">
    <location>
        <begin position="685"/>
        <end position="702"/>
    </location>
</feature>
<feature type="transmembrane region" description="Helical" evidence="8">
    <location>
        <begin position="523"/>
        <end position="539"/>
    </location>
</feature>
<feature type="repeat" description="WD" evidence="7">
    <location>
        <begin position="177"/>
        <end position="218"/>
    </location>
</feature>
<dbReference type="SMART" id="SM00320">
    <property type="entry name" value="WD40"/>
    <property type="match status" value="7"/>
</dbReference>
<evidence type="ECO:0000256" key="2">
    <source>
        <dbReference type="ARBA" id="ARBA00022574"/>
    </source>
</evidence>
<feature type="transmembrane region" description="Helical" evidence="8">
    <location>
        <begin position="804"/>
        <end position="825"/>
    </location>
</feature>
<dbReference type="PROSITE" id="PS00678">
    <property type="entry name" value="WD_REPEATS_1"/>
    <property type="match status" value="3"/>
</dbReference>
<dbReference type="Pfam" id="PF00520">
    <property type="entry name" value="Ion_trans"/>
    <property type="match status" value="1"/>
</dbReference>
<feature type="transmembrane region" description="Helical" evidence="8">
    <location>
        <begin position="634"/>
        <end position="655"/>
    </location>
</feature>
<keyword evidence="4" id="KW-0677">Repeat</keyword>
<dbReference type="Gene3D" id="1.10.287.70">
    <property type="match status" value="1"/>
</dbReference>
<evidence type="ECO:0000313" key="10">
    <source>
        <dbReference type="EMBL" id="CAE0701564.1"/>
    </source>
</evidence>
<evidence type="ECO:0000256" key="5">
    <source>
        <dbReference type="ARBA" id="ARBA00022989"/>
    </source>
</evidence>
<gene>
    <name evidence="10" type="ORF">PCAL00307_LOCUS17000</name>
    <name evidence="11" type="ORF">PECAL_4P25580</name>
</gene>
<evidence type="ECO:0000256" key="4">
    <source>
        <dbReference type="ARBA" id="ARBA00022737"/>
    </source>
</evidence>
<keyword evidence="12" id="KW-1185">Reference proteome</keyword>
<dbReference type="PROSITE" id="PS50294">
    <property type="entry name" value="WD_REPEATS_REGION"/>
    <property type="match status" value="3"/>
</dbReference>
<feature type="transmembrane region" description="Helical" evidence="8">
    <location>
        <begin position="481"/>
        <end position="502"/>
    </location>
</feature>
<dbReference type="PROSITE" id="PS50082">
    <property type="entry name" value="WD_REPEATS_2"/>
    <property type="match status" value="4"/>
</dbReference>
<dbReference type="InterPro" id="IPR001680">
    <property type="entry name" value="WD40_rpt"/>
</dbReference>
<evidence type="ECO:0000259" key="9">
    <source>
        <dbReference type="Pfam" id="PF00520"/>
    </source>
</evidence>
<name>A0A7S4A2J9_9STRA</name>
<reference evidence="10" key="1">
    <citation type="submission" date="2021-01" db="EMBL/GenBank/DDBJ databases">
        <authorList>
            <person name="Corre E."/>
            <person name="Pelletier E."/>
            <person name="Niang G."/>
            <person name="Scheremetjew M."/>
            <person name="Finn R."/>
            <person name="Kale V."/>
            <person name="Holt S."/>
            <person name="Cochrane G."/>
            <person name="Meng A."/>
            <person name="Brown T."/>
            <person name="Cohen L."/>
        </authorList>
    </citation>
    <scope>NUCLEOTIDE SEQUENCE</scope>
    <source>
        <strain evidence="10">CCMP1756</strain>
    </source>
</reference>
<organism evidence="10">
    <name type="scientific">Pelagomonas calceolata</name>
    <dbReference type="NCBI Taxonomy" id="35677"/>
    <lineage>
        <taxon>Eukaryota</taxon>
        <taxon>Sar</taxon>
        <taxon>Stramenopiles</taxon>
        <taxon>Ochrophyta</taxon>
        <taxon>Pelagophyceae</taxon>
        <taxon>Pelagomonadales</taxon>
        <taxon>Pelagomonadaceae</taxon>
        <taxon>Pelagomonas</taxon>
    </lineage>
</organism>
<feature type="repeat" description="WD" evidence="7">
    <location>
        <begin position="50"/>
        <end position="82"/>
    </location>
</feature>
<dbReference type="PRINTS" id="PR00320">
    <property type="entry name" value="GPROTEINBRPT"/>
</dbReference>
<feature type="repeat" description="WD" evidence="7">
    <location>
        <begin position="95"/>
        <end position="135"/>
    </location>
</feature>
<dbReference type="Pfam" id="PF00400">
    <property type="entry name" value="WD40"/>
    <property type="match status" value="3"/>
</dbReference>
<keyword evidence="3 8" id="KW-0812">Transmembrane</keyword>
<evidence type="ECO:0000313" key="12">
    <source>
        <dbReference type="Proteomes" id="UP000789595"/>
    </source>
</evidence>
<dbReference type="InterPro" id="IPR019775">
    <property type="entry name" value="WD40_repeat_CS"/>
</dbReference>
<dbReference type="InterPro" id="IPR015943">
    <property type="entry name" value="WD40/YVTN_repeat-like_dom_sf"/>
</dbReference>
<dbReference type="Gene3D" id="2.130.10.10">
    <property type="entry name" value="YVTN repeat-like/Quinoprotein amine dehydrogenase"/>
    <property type="match status" value="2"/>
</dbReference>
<dbReference type="InterPro" id="IPR036322">
    <property type="entry name" value="WD40_repeat_dom_sf"/>
</dbReference>
<dbReference type="GO" id="GO:0005216">
    <property type="term" value="F:monoatomic ion channel activity"/>
    <property type="evidence" value="ECO:0007669"/>
    <property type="project" value="InterPro"/>
</dbReference>
<evidence type="ECO:0000256" key="1">
    <source>
        <dbReference type="ARBA" id="ARBA00004141"/>
    </source>
</evidence>
<dbReference type="GO" id="GO:0016020">
    <property type="term" value="C:membrane"/>
    <property type="evidence" value="ECO:0007669"/>
    <property type="project" value="UniProtKB-SubCell"/>
</dbReference>
<dbReference type="CDD" id="cd00200">
    <property type="entry name" value="WD40"/>
    <property type="match status" value="1"/>
</dbReference>
<dbReference type="OrthoDB" id="10251381at2759"/>
<dbReference type="SUPFAM" id="SSF50978">
    <property type="entry name" value="WD40 repeat-like"/>
    <property type="match status" value="1"/>
</dbReference>
<keyword evidence="6 8" id="KW-0472">Membrane</keyword>
<dbReference type="EMBL" id="HBIW01019765">
    <property type="protein sequence ID" value="CAE0701564.1"/>
    <property type="molecule type" value="Transcribed_RNA"/>
</dbReference>
<feature type="domain" description="Ion transport" evidence="9">
    <location>
        <begin position="652"/>
        <end position="835"/>
    </location>
</feature>
<dbReference type="PANTHER" id="PTHR19848:SF8">
    <property type="entry name" value="F-BOX AND WD REPEAT DOMAIN CONTAINING 7"/>
    <property type="match status" value="1"/>
</dbReference>
<protein>
    <recommendedName>
        <fullName evidence="9">Ion transport domain-containing protein</fullName>
    </recommendedName>
</protein>
<sequence length="928" mass="103684">MGAKSSKVVSEAPSSRSSFERMASVRDYFTARITPLEDVTPPAPPLVVVLRGHTKFVTDVVELADSRIASASEDRTIRVWSLAEDGTADGKPDVLSGHTDAVRCLVALKDGRLASGSRDKTVRIWDISENPTAPIILKGHEGYVWKLAELADGRLASGSWDKTIRIWDLSGDAAPLVVPHGDAVRGMLALKDGRLATGGGKDGMINVWNVDSQSCTKALELASHPKYVAALAELPGQRLAAGGGDAGRRGEGFHIRIFDLNDGPHQAPKVLRGRADVWSLVTLDDGRLAAGGPDGVRVWDLDNEERRPIGFAGQATVDGMASLKDGTLASGGDDGTIRVHRVKTYEYYREILRVTEDVARKWFAEDRLGELFDASVLQYDELLTIDDDDAPTGLGAVASRAVVTQARNLDAIATTLKSAPSSKRDACIDDLAPRVLRLVKDEELLLTFEQRLVSKSAVEQLTPSPLFRVVLNFKFVAGPRFVLWLDIILFLTLFVSFTRLTIVGYGYKGLHGHNIERWYRGEKTVEIILGFIILTYYSLKEALNVYYDRKRELAVRHSDARNCFFKLFGQAKLPPLFTTGPQALRSLTKLLVYAVKGPLSWRKKLSLIPRIVLSIIAVLLFLPLSCLPGRSVKAFVFGVVPSILYNTLSLLGLPRAWRSSLWNWIEVTSLVLSWTSFARAALSRIPVNLAVATALFLWFEVFDYLRYSAVNEELAAFVLMIGQILLKLAVFMFVFVLILMMFTNLFYLRMGNRHIKRYFDLHDDAPNYLDHPFNNLLKSFYSVLLLAFAQEFDPDIFHTTIDRVIFVFYLFIIVIVLLNVLIAIVNSQYADTSARATKLFYRGRFELVAETSDFLRMLPRRRNIHSETIQQVAAMIKREVNRGTVRDAIRGEDLREEVLRIQRETDAKLLEMQAKMDAILNAVTSNNS</sequence>
<evidence type="ECO:0000256" key="3">
    <source>
        <dbReference type="ARBA" id="ARBA00022692"/>
    </source>
</evidence>
<comment type="subcellular location">
    <subcellularLocation>
        <location evidence="1">Membrane</location>
        <topology evidence="1">Multi-pass membrane protein</topology>
    </subcellularLocation>
</comment>
<keyword evidence="2 7" id="KW-0853">WD repeat</keyword>
<dbReference type="Proteomes" id="UP000789595">
    <property type="component" value="Unassembled WGS sequence"/>
</dbReference>
<evidence type="ECO:0000256" key="6">
    <source>
        <dbReference type="ARBA" id="ARBA00023136"/>
    </source>
</evidence>
<feature type="transmembrane region" description="Helical" evidence="8">
    <location>
        <begin position="714"/>
        <end position="747"/>
    </location>
</feature>
<evidence type="ECO:0000313" key="11">
    <source>
        <dbReference type="EMBL" id="CAH0375232.1"/>
    </source>
</evidence>
<dbReference type="PANTHER" id="PTHR19848">
    <property type="entry name" value="WD40 REPEAT PROTEIN"/>
    <property type="match status" value="1"/>
</dbReference>
<evidence type="ECO:0000256" key="7">
    <source>
        <dbReference type="PROSITE-ProRule" id="PRU00221"/>
    </source>
</evidence>
<dbReference type="AlphaFoldDB" id="A0A7S4A2J9"/>
<accession>A0A7S4A2J9</accession>
<feature type="repeat" description="WD" evidence="7">
    <location>
        <begin position="137"/>
        <end position="170"/>
    </location>
</feature>
<dbReference type="InterPro" id="IPR005821">
    <property type="entry name" value="Ion_trans_dom"/>
</dbReference>
<reference evidence="11" key="2">
    <citation type="submission" date="2021-11" db="EMBL/GenBank/DDBJ databases">
        <authorList>
            <consortium name="Genoscope - CEA"/>
            <person name="William W."/>
        </authorList>
    </citation>
    <scope>NUCLEOTIDE SEQUENCE</scope>
</reference>
<feature type="transmembrane region" description="Helical" evidence="8">
    <location>
        <begin position="661"/>
        <end position="678"/>
    </location>
</feature>
<dbReference type="InterPro" id="IPR020472">
    <property type="entry name" value="WD40_PAC1"/>
</dbReference>
<keyword evidence="5 8" id="KW-1133">Transmembrane helix</keyword>
<dbReference type="EMBL" id="CAKKNE010000004">
    <property type="protein sequence ID" value="CAH0375232.1"/>
    <property type="molecule type" value="Genomic_DNA"/>
</dbReference>
<feature type="transmembrane region" description="Helical" evidence="8">
    <location>
        <begin position="607"/>
        <end position="627"/>
    </location>
</feature>
<proteinExistence type="predicted"/>